<dbReference type="InterPro" id="IPR000556">
    <property type="entry name" value="Glyco_hydro_48F"/>
</dbReference>
<evidence type="ECO:0000256" key="1">
    <source>
        <dbReference type="ARBA" id="ARBA00022729"/>
    </source>
</evidence>
<dbReference type="GO" id="GO:0030245">
    <property type="term" value="P:cellulose catabolic process"/>
    <property type="evidence" value="ECO:0007669"/>
    <property type="project" value="UniProtKB-KW"/>
</dbReference>
<dbReference type="Gene3D" id="2.60.40.710">
    <property type="entry name" value="Endoglucanase-like"/>
    <property type="match status" value="1"/>
</dbReference>
<evidence type="ECO:0000256" key="3">
    <source>
        <dbReference type="ARBA" id="ARBA00023001"/>
    </source>
</evidence>
<dbReference type="InterPro" id="IPR014756">
    <property type="entry name" value="Ig_E-set"/>
</dbReference>
<keyword evidence="2" id="KW-0378">Hydrolase</keyword>
<evidence type="ECO:0000256" key="5">
    <source>
        <dbReference type="ARBA" id="ARBA00023295"/>
    </source>
</evidence>
<feature type="domain" description="CBM3" evidence="8">
    <location>
        <begin position="763"/>
        <end position="914"/>
    </location>
</feature>
<proteinExistence type="predicted"/>
<reference evidence="9 10" key="1">
    <citation type="submission" date="2016-02" db="EMBL/GenBank/DDBJ databases">
        <title>Comparison of Clostridium stercorarium subspecies using comparative genomics and transcriptomics.</title>
        <authorList>
            <person name="Schellenberg J."/>
            <person name="Thallinger G."/>
            <person name="Levin D.B."/>
            <person name="Zhang X."/>
            <person name="Alvare G."/>
            <person name="Fristensky B."/>
            <person name="Sparling R."/>
        </authorList>
    </citation>
    <scope>NUCLEOTIDE SEQUENCE [LARGE SCALE GENOMIC DNA]</scope>
    <source>
        <strain evidence="9 10">DSM 2910</strain>
    </source>
</reference>
<dbReference type="InterPro" id="IPR036966">
    <property type="entry name" value="CBM3_sf"/>
</dbReference>
<keyword evidence="6" id="KW-0624">Polysaccharide degradation</keyword>
<dbReference type="Gene3D" id="1.50.10.10">
    <property type="match status" value="1"/>
</dbReference>
<dbReference type="InterPro" id="IPR008928">
    <property type="entry name" value="6-hairpin_glycosidase_sf"/>
</dbReference>
<dbReference type="SUPFAM" id="SSF81296">
    <property type="entry name" value="E set domains"/>
    <property type="match status" value="1"/>
</dbReference>
<keyword evidence="3" id="KW-0136">Cellulose degradation</keyword>
<evidence type="ECO:0000313" key="10">
    <source>
        <dbReference type="Proteomes" id="UP000092971"/>
    </source>
</evidence>
<evidence type="ECO:0000256" key="7">
    <source>
        <dbReference type="PIRSR" id="PIRSR600556-1"/>
    </source>
</evidence>
<dbReference type="SUPFAM" id="SSF48208">
    <property type="entry name" value="Six-hairpin glycosidases"/>
    <property type="match status" value="1"/>
</dbReference>
<dbReference type="InterPro" id="IPR005102">
    <property type="entry name" value="Carbo-bd_X2"/>
</dbReference>
<dbReference type="InterPro" id="IPR008965">
    <property type="entry name" value="CBM2/CBM3_carb-bd_dom_sf"/>
</dbReference>
<keyword evidence="4" id="KW-0119">Carbohydrate metabolism</keyword>
<gene>
    <name evidence="9" type="ORF">CSTERTH_09155</name>
</gene>
<dbReference type="Gene3D" id="4.10.870.10">
    <property type="entry name" value="Endo-1,4-beta-glucanase f. Domain 3"/>
    <property type="match status" value="1"/>
</dbReference>
<evidence type="ECO:0000256" key="2">
    <source>
        <dbReference type="ARBA" id="ARBA00022801"/>
    </source>
</evidence>
<dbReference type="Proteomes" id="UP000092971">
    <property type="component" value="Chromosome"/>
</dbReference>
<dbReference type="InterPro" id="IPR023309">
    <property type="entry name" value="Endo-1-4-beta-glucanase_dom2"/>
</dbReference>
<dbReference type="InterPro" id="IPR027390">
    <property type="entry name" value="Endoglucanase_F_dom3"/>
</dbReference>
<evidence type="ECO:0000259" key="8">
    <source>
        <dbReference type="PROSITE" id="PS51172"/>
    </source>
</evidence>
<protein>
    <submittedName>
        <fullName evidence="9">Exoglucanase</fullName>
    </submittedName>
</protein>
<dbReference type="InterPro" id="IPR013783">
    <property type="entry name" value="Ig-like_fold"/>
</dbReference>
<feature type="active site" description="Proton donor" evidence="7">
    <location>
        <position position="86"/>
    </location>
</feature>
<dbReference type="OrthoDB" id="33861at2"/>
<dbReference type="AlphaFoldDB" id="A0A1B1YEL1"/>
<dbReference type="SUPFAM" id="SSF49384">
    <property type="entry name" value="Carbohydrate-binding domain"/>
    <property type="match status" value="1"/>
</dbReference>
<dbReference type="InterPro" id="IPR012341">
    <property type="entry name" value="6hp_glycosidase-like_sf"/>
</dbReference>
<dbReference type="Gene3D" id="2.170.160.10">
    <property type="entry name" value="Endo-1,4-beta-glucanase f. Domain 2"/>
    <property type="match status" value="1"/>
</dbReference>
<keyword evidence="1" id="KW-0732">Signal</keyword>
<name>A0A1B1YEL1_THEST</name>
<dbReference type="SMR" id="A0A1B1YEL1"/>
<evidence type="ECO:0000256" key="6">
    <source>
        <dbReference type="ARBA" id="ARBA00023326"/>
    </source>
</evidence>
<dbReference type="GO" id="GO:0030248">
    <property type="term" value="F:cellulose binding"/>
    <property type="evidence" value="ECO:0007669"/>
    <property type="project" value="InterPro"/>
</dbReference>
<keyword evidence="5" id="KW-0326">Glycosidase</keyword>
<evidence type="ECO:0000256" key="4">
    <source>
        <dbReference type="ARBA" id="ARBA00023277"/>
    </source>
</evidence>
<evidence type="ECO:0000313" key="9">
    <source>
        <dbReference type="EMBL" id="ANW99180.1"/>
    </source>
</evidence>
<dbReference type="SMART" id="SM01067">
    <property type="entry name" value="CBM_3"/>
    <property type="match status" value="1"/>
</dbReference>
<organism evidence="9 10">
    <name type="scientific">Thermoclostridium stercorarium subsp. thermolacticum DSM 2910</name>
    <dbReference type="NCBI Taxonomy" id="1121336"/>
    <lineage>
        <taxon>Bacteria</taxon>
        <taxon>Bacillati</taxon>
        <taxon>Bacillota</taxon>
        <taxon>Clostridia</taxon>
        <taxon>Eubacteriales</taxon>
        <taxon>Oscillospiraceae</taxon>
        <taxon>Thermoclostridium</taxon>
    </lineage>
</organism>
<dbReference type="Pfam" id="PF03442">
    <property type="entry name" value="CBM_X2"/>
    <property type="match status" value="1"/>
</dbReference>
<dbReference type="PROSITE" id="PS51172">
    <property type="entry name" value="CBM3"/>
    <property type="match status" value="1"/>
</dbReference>
<dbReference type="GO" id="GO:0008810">
    <property type="term" value="F:cellulase activity"/>
    <property type="evidence" value="ECO:0007669"/>
    <property type="project" value="InterPro"/>
</dbReference>
<dbReference type="Pfam" id="PF02011">
    <property type="entry name" value="Glyco_hydro_48"/>
    <property type="match status" value="1"/>
</dbReference>
<dbReference type="Pfam" id="PF00942">
    <property type="entry name" value="CBM_3"/>
    <property type="match status" value="1"/>
</dbReference>
<feature type="active site" description="Nucleophile" evidence="7">
    <location>
        <position position="260"/>
    </location>
</feature>
<dbReference type="InterPro" id="IPR001956">
    <property type="entry name" value="CBM3"/>
</dbReference>
<accession>A0A1B1YEL1</accession>
<dbReference type="EMBL" id="CP014672">
    <property type="protein sequence ID" value="ANW99180.1"/>
    <property type="molecule type" value="Genomic_DNA"/>
</dbReference>
<dbReference type="PRINTS" id="PR00844">
    <property type="entry name" value="GLHYDRLASE48"/>
</dbReference>
<sequence length="914" mass="102921">MKRRLMKGISLLTLVFLIGIMLQLSLKSELTAYASSDDPYKQRFLELWEELHDPSNGYFSSHGIPYHAVETLIVEAPDYGHLTTSEAMSYYLWLEALYGKFTGDFSYFMKAWETIEKYMIPTEQDQPNRSMAGYNPAKPATYAPEWEEPSMYPSQLDFSAPVGIDPIYNELVSTYGTNTIYGMHWLLDVDNWYGFGRRADRISSPAYINTFQRGSQESVWETIPQPCWDDLTIGGRNGFLDLFVGDSQYSAQFKYTNAPDADARAIQATYWANQWAKEHGVNLSQYVKKASRMGDYLRYAMFDKYFRKIGDSKQAGTGYDAAHYLLSWYYAWGGGITADWAWIIGCSHVHAGYQNPMTAWILANDPEFKPESPNGANDWAKSLERQLEFYQWLQSAEGAIAGGATNSYKGRYETLPAGISTFYGMAYEEHPVYLDPGSNTWFGFQAWTMQRVAEYYYLTGDTRAEQLLDKWVDWIKSVVRLNSDGTFEIPGNLEWSGQPDTWTGTYTGNPNLHVSVVSYGTDLGAAGSLANALLYYAKTSGDDEARNLAKELLDRMWNLYRDDKGLSAPETREDYVRFFEQEVYVPQGWSGTMPNGDRIEPGVTFLDIRSKYLNDPDYPKLQQAYNEGKAPVFNYHRFWAQCDIAIANGLYSILFGSEQANDSFITPTSATFDKNNQEDISVTVTYNGNTLLGIKSGSSYLIEGVDYIVNGDVIIIKKEFLAGQATGSISLLFDFSAGLDRTLTIDIIDTGGGEEPVEPVEPVEGVLIIQSFNANTQEISNSIMPRFRIYNSGNTSIPLSEVKLRYYYTVDGDKPQNFWCDWASIGSSNVTGTFVKMDGATTGADYYLEIGFTPQAGTLEPGASIEVQGRFSKIDWTDYTQTNDYSFNPTASSYVDFNKITAYISGNLVYGIEP</sequence>
<dbReference type="Gene3D" id="2.60.40.10">
    <property type="entry name" value="Immunoglobulins"/>
    <property type="match status" value="1"/>
</dbReference>